<dbReference type="GO" id="GO:0005524">
    <property type="term" value="F:ATP binding"/>
    <property type="evidence" value="ECO:0007669"/>
    <property type="project" value="InterPro"/>
</dbReference>
<dbReference type="Gene3D" id="3.40.50.300">
    <property type="entry name" value="P-loop containing nucleotide triphosphate hydrolases"/>
    <property type="match status" value="2"/>
</dbReference>
<feature type="domain" description="ATPase AAA-type core" evidence="2">
    <location>
        <begin position="248"/>
        <end position="319"/>
    </location>
</feature>
<dbReference type="Pfam" id="PF13304">
    <property type="entry name" value="AAA_21"/>
    <property type="match status" value="1"/>
</dbReference>
<evidence type="ECO:0000259" key="1">
    <source>
        <dbReference type="Pfam" id="PF13175"/>
    </source>
</evidence>
<dbReference type="KEGG" id="bts:Btus_2929"/>
<feature type="domain" description="Endonuclease GajA/Old nuclease/RecF-like AAA" evidence="1">
    <location>
        <begin position="1"/>
        <end position="44"/>
    </location>
</feature>
<sequence>MLKSFQVTNFRIFSDLKIETLGTVNLIIGKNNSGKSSLLEALRLYSFRGSPAVIIEMLNSRDEMPKQRVQEFSEYEVRTFFGVSYLFYRHRINGDRTIKMGPIGSADKILSLSLEWYQATQPPEGPVQWQVVSSPLEADQQALRPALTIRWGSDQKGRLWLDETMLEVRNRPIVGSEWFLDRDTACCFVPAGGLRQVDVVRWWEGVALTEEEEDVLRALRLIEPDVERIAMVSVSRGAPIGIPMVRIRGVSFPVPLRNLGEGMNRLFGIILALVNAKNGVLLVDEIENGVHYTVQPELWRLIIHTAKRLNVQVFATTHSWDCIEAFQAAVQDSKNDGPGTGFLIRLNRQQGGLATIYDESDLAVITRDHVEVR</sequence>
<dbReference type="eggNOG" id="COG1106">
    <property type="taxonomic scope" value="Bacteria"/>
</dbReference>
<dbReference type="InterPro" id="IPR051396">
    <property type="entry name" value="Bact_Antivir_Def_Nuclease"/>
</dbReference>
<dbReference type="AlphaFoldDB" id="D5WVM1"/>
<dbReference type="STRING" id="562970.Btus_2929"/>
<dbReference type="InterPro" id="IPR041685">
    <property type="entry name" value="AAA_GajA/Old/RecF-like"/>
</dbReference>
<dbReference type="PANTHER" id="PTHR43581:SF4">
    <property type="entry name" value="ATP_GTP PHOSPHATASE"/>
    <property type="match status" value="1"/>
</dbReference>
<evidence type="ECO:0008006" key="5">
    <source>
        <dbReference type="Google" id="ProtNLM"/>
    </source>
</evidence>
<dbReference type="InterPro" id="IPR027417">
    <property type="entry name" value="P-loop_NTPase"/>
</dbReference>
<dbReference type="Pfam" id="PF13175">
    <property type="entry name" value="AAA_15"/>
    <property type="match status" value="1"/>
</dbReference>
<dbReference type="Proteomes" id="UP000002368">
    <property type="component" value="Chromosome"/>
</dbReference>
<evidence type="ECO:0000313" key="4">
    <source>
        <dbReference type="Proteomes" id="UP000002368"/>
    </source>
</evidence>
<dbReference type="EMBL" id="CP002017">
    <property type="protein sequence ID" value="ADG07564.1"/>
    <property type="molecule type" value="Genomic_DNA"/>
</dbReference>
<dbReference type="GO" id="GO:0016887">
    <property type="term" value="F:ATP hydrolysis activity"/>
    <property type="evidence" value="ECO:0007669"/>
    <property type="project" value="InterPro"/>
</dbReference>
<name>D5WVM1_KYRT2</name>
<organism evidence="3 4">
    <name type="scientific">Kyrpidia tusciae (strain DSM 2912 / NBRC 15312 / T2)</name>
    <name type="common">Bacillus tusciae</name>
    <dbReference type="NCBI Taxonomy" id="562970"/>
    <lineage>
        <taxon>Bacteria</taxon>
        <taxon>Bacillati</taxon>
        <taxon>Bacillota</taxon>
        <taxon>Bacilli</taxon>
        <taxon>Bacillales</taxon>
        <taxon>Alicyclobacillaceae</taxon>
        <taxon>Kyrpidia</taxon>
    </lineage>
</organism>
<keyword evidence="4" id="KW-1185">Reference proteome</keyword>
<evidence type="ECO:0000313" key="3">
    <source>
        <dbReference type="EMBL" id="ADG07564.1"/>
    </source>
</evidence>
<reference evidence="3 4" key="1">
    <citation type="journal article" date="2011" name="Stand. Genomic Sci.">
        <title>Complete genome sequence of the thermophilic, hydrogen-oxidizing Bacillus tusciae type strain (T2) and reclassification in the new genus, Kyrpidia gen. nov. as Kyrpidia tusciae comb. nov. and emendation of the family Alicyclobacillaceae da Costa and Rainey, 2010.</title>
        <authorList>
            <person name="Klenk H.P."/>
            <person name="Lapidus A."/>
            <person name="Chertkov O."/>
            <person name="Copeland A."/>
            <person name="Del Rio T.G."/>
            <person name="Nolan M."/>
            <person name="Lucas S."/>
            <person name="Chen F."/>
            <person name="Tice H."/>
            <person name="Cheng J.F."/>
            <person name="Han C."/>
            <person name="Bruce D."/>
            <person name="Goodwin L."/>
            <person name="Pitluck S."/>
            <person name="Pati A."/>
            <person name="Ivanova N."/>
            <person name="Mavromatis K."/>
            <person name="Daum C."/>
            <person name="Chen A."/>
            <person name="Palaniappan K."/>
            <person name="Chang Y.J."/>
            <person name="Land M."/>
            <person name="Hauser L."/>
            <person name="Jeffries C.D."/>
            <person name="Detter J.C."/>
            <person name="Rohde M."/>
            <person name="Abt B."/>
            <person name="Pukall R."/>
            <person name="Goker M."/>
            <person name="Bristow J."/>
            <person name="Markowitz V."/>
            <person name="Hugenholtz P."/>
            <person name="Eisen J.A."/>
        </authorList>
    </citation>
    <scope>NUCLEOTIDE SEQUENCE [LARGE SCALE GENOMIC DNA]</scope>
    <source>
        <strain evidence="3 4">DSM 2912</strain>
    </source>
</reference>
<dbReference type="RefSeq" id="WP_013076845.1">
    <property type="nucleotide sequence ID" value="NC_014098.1"/>
</dbReference>
<accession>D5WVM1</accession>
<gene>
    <name evidence="3" type="ordered locus">Btus_2929</name>
</gene>
<proteinExistence type="predicted"/>
<dbReference type="HOGENOM" id="CLU_063816_1_0_9"/>
<dbReference type="SUPFAM" id="SSF52540">
    <property type="entry name" value="P-loop containing nucleoside triphosphate hydrolases"/>
    <property type="match status" value="1"/>
</dbReference>
<dbReference type="InterPro" id="IPR003959">
    <property type="entry name" value="ATPase_AAA_core"/>
</dbReference>
<protein>
    <recommendedName>
        <fullName evidence="5">ATPase-like protein</fullName>
    </recommendedName>
</protein>
<dbReference type="PANTHER" id="PTHR43581">
    <property type="entry name" value="ATP/GTP PHOSPHATASE"/>
    <property type="match status" value="1"/>
</dbReference>
<evidence type="ECO:0000259" key="2">
    <source>
        <dbReference type="Pfam" id="PF13304"/>
    </source>
</evidence>